<keyword evidence="3" id="KW-1185">Reference proteome</keyword>
<evidence type="ECO:0000256" key="1">
    <source>
        <dbReference type="SAM" id="MobiDB-lite"/>
    </source>
</evidence>
<sequence length="200" mass="21863">MAEEKISYEFGMGDFIFDEGLDTEIRFDGKLCEDGSLLQAEGGELTLEPELTDITMADFGDTNYDQVVVGWNGTANIVAAKSTLDVISKTLSGTVSFDRDGKVVSVTDAPIGASLRAGARTLTIHPRQMGDDKSEDIFIHKIANASGMTKAFANEQGNYEMEFTMFPKDCADANKPNNYFYIGEDPDELGEDTEEEPETP</sequence>
<proteinExistence type="predicted"/>
<comment type="caution">
    <text evidence="2">The sequence shown here is derived from an EMBL/GenBank/DDBJ whole genome shotgun (WGS) entry which is preliminary data.</text>
</comment>
<evidence type="ECO:0000313" key="2">
    <source>
        <dbReference type="EMBL" id="MBU6112547.1"/>
    </source>
</evidence>
<evidence type="ECO:0000313" key="3">
    <source>
        <dbReference type="Proteomes" id="UP000770161"/>
    </source>
</evidence>
<organism evidence="2 3">
    <name type="scientific">Mammaliicoccus lentus</name>
    <name type="common">Staphylococcus lentus</name>
    <dbReference type="NCBI Taxonomy" id="42858"/>
    <lineage>
        <taxon>Bacteria</taxon>
        <taxon>Bacillati</taxon>
        <taxon>Bacillota</taxon>
        <taxon>Bacilli</taxon>
        <taxon>Bacillales</taxon>
        <taxon>Staphylococcaceae</taxon>
        <taxon>Mammaliicoccus</taxon>
    </lineage>
</organism>
<gene>
    <name evidence="2" type="ORF">KQ656_01180</name>
</gene>
<name>A0ABS6GTB8_MAMLE</name>
<dbReference type="RefSeq" id="WP_216683193.1">
    <property type="nucleotide sequence ID" value="NZ_JAHLZN010000001.1"/>
</dbReference>
<feature type="compositionally biased region" description="Acidic residues" evidence="1">
    <location>
        <begin position="184"/>
        <end position="200"/>
    </location>
</feature>
<dbReference type="Proteomes" id="UP000770161">
    <property type="component" value="Unassembled WGS sequence"/>
</dbReference>
<feature type="region of interest" description="Disordered" evidence="1">
    <location>
        <begin position="181"/>
        <end position="200"/>
    </location>
</feature>
<accession>A0ABS6GTB8</accession>
<dbReference type="EMBL" id="JAHLZN010000001">
    <property type="protein sequence ID" value="MBU6112547.1"/>
    <property type="molecule type" value="Genomic_DNA"/>
</dbReference>
<protein>
    <submittedName>
        <fullName evidence="2">Uncharacterized protein</fullName>
    </submittedName>
</protein>
<reference evidence="2 3" key="1">
    <citation type="submission" date="2021-06" db="EMBL/GenBank/DDBJ databases">
        <title>Staphylococcus lentus K169 genome sequencing.</title>
        <authorList>
            <person name="Sundareshan S."/>
            <person name="Akhila D.S."/>
            <person name="Prachi D."/>
            <person name="Sivakumar R."/>
            <person name="Rajendhran J."/>
            <person name="Isloor S."/>
            <person name="Hegde N.R."/>
        </authorList>
    </citation>
    <scope>NUCLEOTIDE SEQUENCE [LARGE SCALE GENOMIC DNA]</scope>
    <source>
        <strain evidence="2 3">K169</strain>
    </source>
</reference>